<protein>
    <submittedName>
        <fullName evidence="3">Uncharacterized protein</fullName>
    </submittedName>
</protein>
<keyword evidence="1" id="KW-0175">Coiled coil</keyword>
<evidence type="ECO:0000313" key="4">
    <source>
        <dbReference type="Proteomes" id="UP000799537"/>
    </source>
</evidence>
<dbReference type="RefSeq" id="XP_033660135.1">
    <property type="nucleotide sequence ID" value="XM_033814619.1"/>
</dbReference>
<accession>A0A6A6C0L9</accession>
<feature type="compositionally biased region" description="Acidic residues" evidence="2">
    <location>
        <begin position="152"/>
        <end position="161"/>
    </location>
</feature>
<feature type="compositionally biased region" description="Acidic residues" evidence="2">
    <location>
        <begin position="132"/>
        <end position="143"/>
    </location>
</feature>
<feature type="compositionally biased region" description="Low complexity" evidence="2">
    <location>
        <begin position="205"/>
        <end position="215"/>
    </location>
</feature>
<dbReference type="GeneID" id="54567891"/>
<dbReference type="Proteomes" id="UP000799537">
    <property type="component" value="Unassembled WGS sequence"/>
</dbReference>
<evidence type="ECO:0000256" key="2">
    <source>
        <dbReference type="SAM" id="MobiDB-lite"/>
    </source>
</evidence>
<dbReference type="AlphaFoldDB" id="A0A6A6C0L9"/>
<feature type="compositionally biased region" description="Basic residues" evidence="2">
    <location>
        <begin position="1"/>
        <end position="10"/>
    </location>
</feature>
<reference evidence="3" key="1">
    <citation type="journal article" date="2020" name="Stud. Mycol.">
        <title>101 Dothideomycetes genomes: a test case for predicting lifestyles and emergence of pathogens.</title>
        <authorList>
            <person name="Haridas S."/>
            <person name="Albert R."/>
            <person name="Binder M."/>
            <person name="Bloem J."/>
            <person name="Labutti K."/>
            <person name="Salamov A."/>
            <person name="Andreopoulos B."/>
            <person name="Baker S."/>
            <person name="Barry K."/>
            <person name="Bills G."/>
            <person name="Bluhm B."/>
            <person name="Cannon C."/>
            <person name="Castanera R."/>
            <person name="Culley D."/>
            <person name="Daum C."/>
            <person name="Ezra D."/>
            <person name="Gonzalez J."/>
            <person name="Henrissat B."/>
            <person name="Kuo A."/>
            <person name="Liang C."/>
            <person name="Lipzen A."/>
            <person name="Lutzoni F."/>
            <person name="Magnuson J."/>
            <person name="Mondo S."/>
            <person name="Nolan M."/>
            <person name="Ohm R."/>
            <person name="Pangilinan J."/>
            <person name="Park H.-J."/>
            <person name="Ramirez L."/>
            <person name="Alfaro M."/>
            <person name="Sun H."/>
            <person name="Tritt A."/>
            <person name="Yoshinaga Y."/>
            <person name="Zwiers L.-H."/>
            <person name="Turgeon B."/>
            <person name="Goodwin S."/>
            <person name="Spatafora J."/>
            <person name="Crous P."/>
            <person name="Grigoriev I."/>
        </authorList>
    </citation>
    <scope>NUCLEOTIDE SEQUENCE</scope>
    <source>
        <strain evidence="3">ATCC 36951</strain>
    </source>
</reference>
<evidence type="ECO:0000256" key="1">
    <source>
        <dbReference type="SAM" id="Coils"/>
    </source>
</evidence>
<keyword evidence="4" id="KW-1185">Reference proteome</keyword>
<sequence length="737" mass="84052">MSNRLRRLQGPRKSLPDPYDQRQSVSAGNPRIRLDQPQDALPDISPRRKDKQREPRAGTTKKKSGTLDRLTARRSTRNQLAVPDVDDHGQPPQNTPRRSPRKHGTGNGTPGTSSSRKGLRPRESLSQKQGVEDEYDIEEEPNEGEDHTVPDEHDDFAESADENVQIDNQAPQTPEKRRPGRPRKVPQPEPQRTPLTEKRRVGRPSGSSKSQSSKSKPAESDSRVARKSTANNERTDRGSQAAAQRETGIETLRKSQVRFSGATEKNDLEDSPDEAELETRQEQPRKRPRGHGPQGVPGRPGKKARTTSLHQRDTGETSQASSNHDTNEDEEVEDDDEQTEDADSHQLFGQGRKFKEIYTNLKNVGVSHRNGTSHRANVDRNDDDVKAILRLCKKARTSLTRLQDDRENSETLPDPPREFSQITHRIQGLCGENDEFPTDFKDQDKATEIYLYVIPALVKLLKETIEAYETIDGRGARGASITIDHLQTVIRLVALILQLGASAMEYARPDSELSVVKPVKHDILKPLKEVRDGLIRYILTKEQDEINTRHRAREDAEIARQLREEEEEQARRKRENHIKSLWRTLHDERLDVTGFVDKAKAKHLRMPYATVELDQNGEPFERLEVFRHRIGPHPVHVELARQREWTVEQVQALLEGLRRYAGRRVFQDIFRVYCRGTGILSDYNVTEIVTIAADMKEHLEEEQMEVYGAIDQWVQQIPVWTNIQTMLGQENRGTAEP</sequence>
<name>A0A6A6C0L9_ZASCE</name>
<feature type="compositionally biased region" description="Acidic residues" evidence="2">
    <location>
        <begin position="267"/>
        <end position="276"/>
    </location>
</feature>
<evidence type="ECO:0000313" key="3">
    <source>
        <dbReference type="EMBL" id="KAF2159246.1"/>
    </source>
</evidence>
<dbReference type="OrthoDB" id="3939134at2759"/>
<gene>
    <name evidence="3" type="ORF">M409DRAFT_60953</name>
</gene>
<feature type="region of interest" description="Disordered" evidence="2">
    <location>
        <begin position="1"/>
        <end position="351"/>
    </location>
</feature>
<organism evidence="3 4">
    <name type="scientific">Zasmidium cellare ATCC 36951</name>
    <dbReference type="NCBI Taxonomy" id="1080233"/>
    <lineage>
        <taxon>Eukaryota</taxon>
        <taxon>Fungi</taxon>
        <taxon>Dikarya</taxon>
        <taxon>Ascomycota</taxon>
        <taxon>Pezizomycotina</taxon>
        <taxon>Dothideomycetes</taxon>
        <taxon>Dothideomycetidae</taxon>
        <taxon>Mycosphaerellales</taxon>
        <taxon>Mycosphaerellaceae</taxon>
        <taxon>Zasmidium</taxon>
    </lineage>
</organism>
<feature type="compositionally biased region" description="Basic and acidic residues" evidence="2">
    <location>
        <begin position="45"/>
        <end position="56"/>
    </location>
</feature>
<proteinExistence type="predicted"/>
<feature type="coiled-coil region" evidence="1">
    <location>
        <begin position="549"/>
        <end position="576"/>
    </location>
</feature>
<dbReference type="EMBL" id="ML993640">
    <property type="protein sequence ID" value="KAF2159246.1"/>
    <property type="molecule type" value="Genomic_DNA"/>
</dbReference>
<feature type="compositionally biased region" description="Acidic residues" evidence="2">
    <location>
        <begin position="327"/>
        <end position="341"/>
    </location>
</feature>